<evidence type="ECO:0000313" key="2">
    <source>
        <dbReference type="EMBL" id="GAE32522.1"/>
    </source>
</evidence>
<dbReference type="SUPFAM" id="SSF53850">
    <property type="entry name" value="Periplasmic binding protein-like II"/>
    <property type="match status" value="1"/>
</dbReference>
<dbReference type="InterPro" id="IPR050490">
    <property type="entry name" value="Bact_solute-bd_prot1"/>
</dbReference>
<feature type="chain" id="PRO_5038616876" evidence="1">
    <location>
        <begin position="20"/>
        <end position="547"/>
    </location>
</feature>
<dbReference type="STRING" id="1236971.JCM9152_4059"/>
<reference evidence="2" key="1">
    <citation type="journal article" date="2014" name="Genome Announc.">
        <title>Draft Genome Sequences of Three Alkaliphilic Bacillus Strains, Bacillus wakoensis JCM 9140T, Bacillus akibai JCM 9157T, and Bacillus hemicellulosilyticus JCM 9152T.</title>
        <authorList>
            <person name="Yuki M."/>
            <person name="Oshima K."/>
            <person name="Suda W."/>
            <person name="Oshida Y."/>
            <person name="Kitamura K."/>
            <person name="Iida T."/>
            <person name="Hattori M."/>
            <person name="Ohkuma M."/>
        </authorList>
    </citation>
    <scope>NUCLEOTIDE SEQUENCE [LARGE SCALE GENOMIC DNA]</scope>
    <source>
        <strain evidence="2">JCM 9152</strain>
    </source>
</reference>
<protein>
    <submittedName>
        <fullName evidence="2">ABC transporter</fullName>
    </submittedName>
</protein>
<dbReference type="AlphaFoldDB" id="W4QKU8"/>
<sequence length="547" mass="61896">MKKCWLMLGAMLFTLVVVVGCSGDVTQDDMDDTSIDDEGETTDENALYELGDEHLEISVFGHYDWYTMTTWGEDSATEWIQENKNVTLKSVDHGGNAAQSLSTMIAGNDLPDVIWLDRGADVERLREGGVLVPFDDYLDKYTNLRDWFGEEGINMLRSEDGKLYQFPNWYNSEPFGNAGYVVNKGIYDTLGSPPLETPDDLYNYLKLVREEFPDVTPFETHVDGQGVNILYSAFAEAQSPANINNQAVPVGDEMTSIFTNEEYIESMKFASKLFRERLMTQDALTQDLDMVTEKVASGRVAVYAAASPTDLARQGHYHLIEDDPDSGYFMIWPIAKEGYDRNEIYPGSYNQMGWNVSVITTSAANPEAVFAFWDWLTGPEGQAVTYFGPEGLYWDGWDDEELPQFTDLYFEDPQGLEEIEQGSASFHFNGNSNFLDTAKAKFEATLPEEQRNWTTHWQYTITWDTQYDATQFLNINPLPESSEGRAQQRIGEIFEEARARALYAESDEEVEAIFAQAEEDAQSVGYSDVLAYQTTKWQENLATMSGE</sequence>
<gene>
    <name evidence="2" type="ORF">JCM9152_4059</name>
</gene>
<organism evidence="2 3">
    <name type="scientific">Halalkalibacter hemicellulosilyticusJCM 9152</name>
    <dbReference type="NCBI Taxonomy" id="1236971"/>
    <lineage>
        <taxon>Bacteria</taxon>
        <taxon>Bacillati</taxon>
        <taxon>Bacillota</taxon>
        <taxon>Bacilli</taxon>
        <taxon>Bacillales</taxon>
        <taxon>Bacillaceae</taxon>
        <taxon>Halalkalibacter</taxon>
    </lineage>
</organism>
<dbReference type="RefSeq" id="WP_035346817.1">
    <property type="nucleotide sequence ID" value="NZ_BAUU01000038.1"/>
</dbReference>
<dbReference type="Pfam" id="PF01547">
    <property type="entry name" value="SBP_bac_1"/>
    <property type="match status" value="1"/>
</dbReference>
<dbReference type="InterPro" id="IPR006059">
    <property type="entry name" value="SBP"/>
</dbReference>
<evidence type="ECO:0000256" key="1">
    <source>
        <dbReference type="SAM" id="SignalP"/>
    </source>
</evidence>
<dbReference type="Gene3D" id="3.40.190.10">
    <property type="entry name" value="Periplasmic binding protein-like II"/>
    <property type="match status" value="2"/>
</dbReference>
<dbReference type="PANTHER" id="PTHR43649">
    <property type="entry name" value="ARABINOSE-BINDING PROTEIN-RELATED"/>
    <property type="match status" value="1"/>
</dbReference>
<comment type="caution">
    <text evidence="2">The sequence shown here is derived from an EMBL/GenBank/DDBJ whole genome shotgun (WGS) entry which is preliminary data.</text>
</comment>
<dbReference type="PANTHER" id="PTHR43649:SF12">
    <property type="entry name" value="DIACETYLCHITOBIOSE BINDING PROTEIN DASA"/>
    <property type="match status" value="1"/>
</dbReference>
<keyword evidence="3" id="KW-1185">Reference proteome</keyword>
<accession>W4QKU8</accession>
<feature type="signal peptide" evidence="1">
    <location>
        <begin position="1"/>
        <end position="19"/>
    </location>
</feature>
<dbReference type="PROSITE" id="PS51257">
    <property type="entry name" value="PROKAR_LIPOPROTEIN"/>
    <property type="match status" value="1"/>
</dbReference>
<proteinExistence type="predicted"/>
<name>W4QKU8_9BACI</name>
<evidence type="ECO:0000313" key="3">
    <source>
        <dbReference type="Proteomes" id="UP000018895"/>
    </source>
</evidence>
<keyword evidence="1" id="KW-0732">Signal</keyword>
<dbReference type="Proteomes" id="UP000018895">
    <property type="component" value="Unassembled WGS sequence"/>
</dbReference>
<dbReference type="EMBL" id="BAUU01000038">
    <property type="protein sequence ID" value="GAE32522.1"/>
    <property type="molecule type" value="Genomic_DNA"/>
</dbReference>